<dbReference type="SMART" id="SM00322">
    <property type="entry name" value="KH"/>
    <property type="match status" value="1"/>
</dbReference>
<keyword evidence="6" id="KW-0460">Magnesium</keyword>
<evidence type="ECO:0000256" key="5">
    <source>
        <dbReference type="ARBA" id="ARBA00022884"/>
    </source>
</evidence>
<dbReference type="PANTHER" id="PTHR11252:SF0">
    <property type="entry name" value="POLYRIBONUCLEOTIDE NUCLEOTIDYLTRANSFERASE 1, MITOCHONDRIAL"/>
    <property type="match status" value="1"/>
</dbReference>
<dbReference type="Proteomes" id="UP000229241">
    <property type="component" value="Unassembled WGS sequence"/>
</dbReference>
<evidence type="ECO:0000259" key="7">
    <source>
        <dbReference type="PROSITE" id="PS50126"/>
    </source>
</evidence>
<comment type="subcellular location">
    <subcellularLocation>
        <location evidence="6">Cytoplasm</location>
    </subcellularLocation>
</comment>
<dbReference type="SUPFAM" id="SSF50249">
    <property type="entry name" value="Nucleic acid-binding proteins"/>
    <property type="match status" value="1"/>
</dbReference>
<feature type="domain" description="S1 motif" evidence="7">
    <location>
        <begin position="630"/>
        <end position="697"/>
    </location>
</feature>
<dbReference type="EMBL" id="PCTX01000086">
    <property type="protein sequence ID" value="PIP91924.1"/>
    <property type="molecule type" value="Genomic_DNA"/>
</dbReference>
<dbReference type="GO" id="GO:0004654">
    <property type="term" value="F:polyribonucleotide nucleotidyltransferase activity"/>
    <property type="evidence" value="ECO:0007669"/>
    <property type="project" value="UniProtKB-UniRule"/>
</dbReference>
<dbReference type="CDD" id="cd02393">
    <property type="entry name" value="KH-I_PNPase"/>
    <property type="match status" value="1"/>
</dbReference>
<accession>A0A2H0EBV6</accession>
<dbReference type="Gene3D" id="3.30.230.70">
    <property type="entry name" value="GHMP Kinase, N-terminal domain"/>
    <property type="match status" value="2"/>
</dbReference>
<dbReference type="InterPro" id="IPR012340">
    <property type="entry name" value="NA-bd_OB-fold"/>
</dbReference>
<dbReference type="GO" id="GO:0006396">
    <property type="term" value="P:RNA processing"/>
    <property type="evidence" value="ECO:0007669"/>
    <property type="project" value="InterPro"/>
</dbReference>
<dbReference type="PROSITE" id="PS50126">
    <property type="entry name" value="S1"/>
    <property type="match status" value="1"/>
</dbReference>
<dbReference type="InterPro" id="IPR001247">
    <property type="entry name" value="ExoRNase_PH_dom1"/>
</dbReference>
<keyword evidence="4 6" id="KW-0548">Nucleotidyltransferase</keyword>
<dbReference type="InterPro" id="IPR012162">
    <property type="entry name" value="PNPase"/>
</dbReference>
<dbReference type="NCBIfam" id="TIGR03591">
    <property type="entry name" value="polynuc_phos"/>
    <property type="match status" value="1"/>
</dbReference>
<dbReference type="Pfam" id="PF01138">
    <property type="entry name" value="RNase_PH"/>
    <property type="match status" value="2"/>
</dbReference>
<proteinExistence type="inferred from homology"/>
<dbReference type="NCBIfam" id="NF008805">
    <property type="entry name" value="PRK11824.1"/>
    <property type="match status" value="1"/>
</dbReference>
<dbReference type="PROSITE" id="PS50084">
    <property type="entry name" value="KH_TYPE_1"/>
    <property type="match status" value="1"/>
</dbReference>
<dbReference type="FunFam" id="3.30.230.70:FF:000001">
    <property type="entry name" value="Polyribonucleotide nucleotidyltransferase"/>
    <property type="match status" value="1"/>
</dbReference>
<comment type="catalytic activity">
    <reaction evidence="6">
        <text>RNA(n+1) + phosphate = RNA(n) + a ribonucleoside 5'-diphosphate</text>
        <dbReference type="Rhea" id="RHEA:22096"/>
        <dbReference type="Rhea" id="RHEA-COMP:14527"/>
        <dbReference type="Rhea" id="RHEA-COMP:17342"/>
        <dbReference type="ChEBI" id="CHEBI:43474"/>
        <dbReference type="ChEBI" id="CHEBI:57930"/>
        <dbReference type="ChEBI" id="CHEBI:140395"/>
        <dbReference type="EC" id="2.7.7.8"/>
    </reaction>
</comment>
<dbReference type="CDD" id="cd11364">
    <property type="entry name" value="RNase_PH_PNPase_2"/>
    <property type="match status" value="1"/>
</dbReference>
<dbReference type="InterPro" id="IPR003029">
    <property type="entry name" value="S1_domain"/>
</dbReference>
<dbReference type="EC" id="2.7.7.8" evidence="6"/>
<dbReference type="Pfam" id="PF03726">
    <property type="entry name" value="PNPase"/>
    <property type="match status" value="1"/>
</dbReference>
<dbReference type="InterPro" id="IPR036456">
    <property type="entry name" value="PNPase_PH_RNA-bd_sf"/>
</dbReference>
<feature type="binding site" evidence="6">
    <location>
        <position position="493"/>
    </location>
    <ligand>
        <name>Mg(2+)</name>
        <dbReference type="ChEBI" id="CHEBI:18420"/>
    </ligand>
</feature>
<dbReference type="InterPro" id="IPR020568">
    <property type="entry name" value="Ribosomal_Su5_D2-typ_SF"/>
</dbReference>
<keyword evidence="3 6" id="KW-0808">Transferase</keyword>
<name>A0A2H0EBV6_9BACT</name>
<protein>
    <recommendedName>
        <fullName evidence="6">Polyribonucleotide nucleotidyltransferase</fullName>
        <ecNumber evidence="6">2.7.7.8</ecNumber>
    </recommendedName>
    <alternativeName>
        <fullName evidence="6">Polynucleotide phosphorylase</fullName>
        <shortName evidence="6">PNPase</shortName>
    </alternativeName>
</protein>
<dbReference type="HAMAP" id="MF_01595">
    <property type="entry name" value="PNPase"/>
    <property type="match status" value="1"/>
</dbReference>
<dbReference type="GO" id="GO:0000287">
    <property type="term" value="F:magnesium ion binding"/>
    <property type="evidence" value="ECO:0007669"/>
    <property type="project" value="UniProtKB-UniRule"/>
</dbReference>
<dbReference type="SUPFAM" id="SSF55666">
    <property type="entry name" value="Ribonuclease PH domain 2-like"/>
    <property type="match status" value="2"/>
</dbReference>
<comment type="function">
    <text evidence="6">Involved in mRNA degradation. Catalyzes the phosphorolysis of single-stranded polyribonucleotides processively in the 3'- to 5'-direction.</text>
</comment>
<gene>
    <name evidence="6" type="primary">pnp</name>
    <name evidence="8" type="ORF">COW77_02855</name>
</gene>
<evidence type="ECO:0000256" key="2">
    <source>
        <dbReference type="ARBA" id="ARBA00022490"/>
    </source>
</evidence>
<comment type="caution">
    <text evidence="8">The sequence shown here is derived from an EMBL/GenBank/DDBJ whole genome shotgun (WGS) entry which is preliminary data.</text>
</comment>
<dbReference type="Pfam" id="PF00013">
    <property type="entry name" value="KH_1"/>
    <property type="match status" value="1"/>
</dbReference>
<dbReference type="SMART" id="SM00316">
    <property type="entry name" value="S1"/>
    <property type="match status" value="1"/>
</dbReference>
<dbReference type="InterPro" id="IPR027408">
    <property type="entry name" value="PNPase/RNase_PH_dom_sf"/>
</dbReference>
<reference evidence="8 9" key="1">
    <citation type="submission" date="2017-09" db="EMBL/GenBank/DDBJ databases">
        <title>Depth-based differentiation of microbial function through sediment-hosted aquifers and enrichment of novel symbionts in the deep terrestrial subsurface.</title>
        <authorList>
            <person name="Probst A.J."/>
            <person name="Ladd B."/>
            <person name="Jarett J.K."/>
            <person name="Geller-Mcgrath D.E."/>
            <person name="Sieber C.M."/>
            <person name="Emerson J.B."/>
            <person name="Anantharaman K."/>
            <person name="Thomas B.C."/>
            <person name="Malmstrom R."/>
            <person name="Stieglmeier M."/>
            <person name="Klingl A."/>
            <person name="Woyke T."/>
            <person name="Ryan C.M."/>
            <person name="Banfield J.F."/>
        </authorList>
    </citation>
    <scope>NUCLEOTIDE SEQUENCE [LARGE SCALE GENOMIC DNA]</scope>
    <source>
        <strain evidence="8">CG18_big_fil_WC_8_21_14_2_50_39_7</strain>
    </source>
</reference>
<dbReference type="InterPro" id="IPR004087">
    <property type="entry name" value="KH_dom"/>
</dbReference>
<dbReference type="InterPro" id="IPR036612">
    <property type="entry name" value="KH_dom_type_1_sf"/>
</dbReference>
<feature type="binding site" evidence="6">
    <location>
        <position position="499"/>
    </location>
    <ligand>
        <name>Mg(2+)</name>
        <dbReference type="ChEBI" id="CHEBI:18420"/>
    </ligand>
</feature>
<sequence>MDLNKQQFTTEVGGKTLKLEISNLAGQASAAVLGTFGDTSVLVTVVMGKEEREIDYFPLTIDYEERFYAAGKIIGSRFIRREGRPSENAVLSGRMIDRTLRPLFNQSMRRDVQIVITVLSYDDQNDPDFISLLSASTALLISEVPWDGPVAGLRLAKIENGELVINPTNSVLTENQISFECFVSGPENKINMVELSGIDAKEEKVINAFEKAQLEINKLVDFQKDIQKKIGKPKAEIIEKEISPDIKNKVIDFLKDKLETAMYMENKGERNENIELVKKNLFEYLSQEGITDFSGLENLLEEQINYLFTKNILELEKRPDGRKLDEIRPLYGEVGLFSRLHGSALFARGSTQALAATTLGSPGAAQLVETMEISGKRRFMLHYNFPPYSVGEIGKLGAPGRREIGHGALAERAIKSILPSEEEFPYTIRIVSEILSSNGSSSMATVCASIMSLMDAGVPIKKPVAGISLGIALDEKNPDGKYKIFTDIQGLEDHYGGTDFKVAGTTDGITAIQADVKIKGLTIEIIKEILAKAKKARLEILDFIKTVIDKPRSELSKFAPIIMMVNIKPEQIGEVIGPGGKMINKIIKDTGVDSIDIEEDGRVFITGVGKEKVMLALNQIKGMTREFQIGEIIIGKVFKILEFGAIVDLGGGKDGMIHISELKEGFVQKVEDVLNLGDMVKVKIIKVENGKIGLSLRGAKEQ</sequence>
<dbReference type="InterPro" id="IPR015848">
    <property type="entry name" value="PNPase_PH_RNA-bd_bac/org-type"/>
</dbReference>
<dbReference type="Pfam" id="PF00575">
    <property type="entry name" value="S1"/>
    <property type="match status" value="1"/>
</dbReference>
<comment type="cofactor">
    <cofactor evidence="6">
        <name>Mg(2+)</name>
        <dbReference type="ChEBI" id="CHEBI:18420"/>
    </cofactor>
</comment>
<dbReference type="PANTHER" id="PTHR11252">
    <property type="entry name" value="POLYRIBONUCLEOTIDE NUCLEOTIDYLTRANSFERASE"/>
    <property type="match status" value="1"/>
</dbReference>
<dbReference type="FunFam" id="3.30.1370.10:FF:000001">
    <property type="entry name" value="Polyribonucleotide nucleotidyltransferase"/>
    <property type="match status" value="1"/>
</dbReference>
<dbReference type="GO" id="GO:0005829">
    <property type="term" value="C:cytosol"/>
    <property type="evidence" value="ECO:0007669"/>
    <property type="project" value="TreeGrafter"/>
</dbReference>
<dbReference type="SUPFAM" id="SSF46915">
    <property type="entry name" value="Polynucleotide phosphorylase/guanosine pentaphosphate synthase (PNPase/GPSI), domain 3"/>
    <property type="match status" value="1"/>
</dbReference>
<evidence type="ECO:0000313" key="9">
    <source>
        <dbReference type="Proteomes" id="UP000229241"/>
    </source>
</evidence>
<dbReference type="GO" id="GO:0006402">
    <property type="term" value="P:mRNA catabolic process"/>
    <property type="evidence" value="ECO:0007669"/>
    <property type="project" value="UniProtKB-UniRule"/>
</dbReference>
<evidence type="ECO:0000256" key="3">
    <source>
        <dbReference type="ARBA" id="ARBA00022679"/>
    </source>
</evidence>
<dbReference type="SUPFAM" id="SSF54791">
    <property type="entry name" value="Eukaryotic type KH-domain (KH-domain type I)"/>
    <property type="match status" value="1"/>
</dbReference>
<dbReference type="Gene3D" id="3.30.1370.10">
    <property type="entry name" value="K Homology domain, type 1"/>
    <property type="match status" value="1"/>
</dbReference>
<dbReference type="GO" id="GO:0000175">
    <property type="term" value="F:3'-5'-RNA exonuclease activity"/>
    <property type="evidence" value="ECO:0007669"/>
    <property type="project" value="TreeGrafter"/>
</dbReference>
<keyword evidence="6" id="KW-0479">Metal-binding</keyword>
<comment type="similarity">
    <text evidence="1 6">Belongs to the polyribonucleotide nucleotidyltransferase family.</text>
</comment>
<evidence type="ECO:0000313" key="8">
    <source>
        <dbReference type="EMBL" id="PIP91924.1"/>
    </source>
</evidence>
<dbReference type="AlphaFoldDB" id="A0A2H0EBV6"/>
<dbReference type="InterPro" id="IPR036345">
    <property type="entry name" value="ExoRNase_PH_dom2_sf"/>
</dbReference>
<dbReference type="Gene3D" id="2.40.50.140">
    <property type="entry name" value="Nucleic acid-binding proteins"/>
    <property type="match status" value="1"/>
</dbReference>
<keyword evidence="5 6" id="KW-0694">RNA-binding</keyword>
<organism evidence="8 9">
    <name type="scientific">Candidatus Wolfebacteria bacterium CG18_big_fil_WC_8_21_14_2_50_39_7</name>
    <dbReference type="NCBI Taxonomy" id="1975071"/>
    <lineage>
        <taxon>Bacteria</taxon>
        <taxon>Candidatus Wolfeibacteriota</taxon>
    </lineage>
</organism>
<dbReference type="SUPFAM" id="SSF54211">
    <property type="entry name" value="Ribosomal protein S5 domain 2-like"/>
    <property type="match status" value="2"/>
</dbReference>
<evidence type="ECO:0000256" key="6">
    <source>
        <dbReference type="HAMAP-Rule" id="MF_01595"/>
    </source>
</evidence>
<dbReference type="GO" id="GO:0003723">
    <property type="term" value="F:RNA binding"/>
    <property type="evidence" value="ECO:0007669"/>
    <property type="project" value="UniProtKB-UniRule"/>
</dbReference>
<keyword evidence="2 6" id="KW-0963">Cytoplasm</keyword>
<evidence type="ECO:0000256" key="4">
    <source>
        <dbReference type="ARBA" id="ARBA00022695"/>
    </source>
</evidence>
<dbReference type="InterPro" id="IPR004088">
    <property type="entry name" value="KH_dom_type_1"/>
</dbReference>
<evidence type="ECO:0000256" key="1">
    <source>
        <dbReference type="ARBA" id="ARBA00007404"/>
    </source>
</evidence>
<dbReference type="PIRSF" id="PIRSF005499">
    <property type="entry name" value="PNPase"/>
    <property type="match status" value="1"/>
</dbReference>